<dbReference type="InterPro" id="IPR041242">
    <property type="entry name" value="HNHc_6"/>
</dbReference>
<dbReference type="STRING" id="39482.ERS852491_00304"/>
<dbReference type="AlphaFoldDB" id="A0A173Z5Z8"/>
<gene>
    <name evidence="1" type="ORF">ERS852491_00304</name>
</gene>
<reference evidence="1 2" key="1">
    <citation type="submission" date="2015-09" db="EMBL/GenBank/DDBJ databases">
        <authorList>
            <consortium name="Pathogen Informatics"/>
        </authorList>
    </citation>
    <scope>NUCLEOTIDE SEQUENCE [LARGE SCALE GENOMIC DNA]</scope>
    <source>
        <strain evidence="1 2">2789STDY5834876</strain>
    </source>
</reference>
<evidence type="ECO:0000313" key="2">
    <source>
        <dbReference type="Proteomes" id="UP000095544"/>
    </source>
</evidence>
<dbReference type="Proteomes" id="UP000095544">
    <property type="component" value="Unassembled WGS sequence"/>
</dbReference>
<dbReference type="EMBL" id="CYZU01000002">
    <property type="protein sequence ID" value="CUN71223.1"/>
    <property type="molecule type" value="Genomic_DNA"/>
</dbReference>
<dbReference type="OrthoDB" id="1665841at2"/>
<organism evidence="1 2">
    <name type="scientific">Faecalicatena contorta</name>
    <dbReference type="NCBI Taxonomy" id="39482"/>
    <lineage>
        <taxon>Bacteria</taxon>
        <taxon>Bacillati</taxon>
        <taxon>Bacillota</taxon>
        <taxon>Clostridia</taxon>
        <taxon>Lachnospirales</taxon>
        <taxon>Lachnospiraceae</taxon>
        <taxon>Faecalicatena</taxon>
    </lineage>
</organism>
<sequence>MYEYANIKAYKPDRNGTHLQIFIPHRNLEDAILRKRIKDCMVWLDDGRHISANQRRKAYATIRDIADFTGYTPEEMKQRLKVEHIIRTGCNEFSLSDCTMDTAREFINTMLDLALELGVPLLDFGSNRTDDIDHYLWACLKNRKCAICGREGEIHHVDAIGMGNDRTEVDDSESRKICLCRIHHTEAHTVGMAEFEKRYRVYGIKFVA</sequence>
<evidence type="ECO:0000313" key="1">
    <source>
        <dbReference type="EMBL" id="CUN71223.1"/>
    </source>
</evidence>
<proteinExistence type="predicted"/>
<name>A0A173Z5Z8_9FIRM</name>
<dbReference type="RefSeq" id="WP_055150264.1">
    <property type="nucleotide sequence ID" value="NZ_CYZU01000002.1"/>
</dbReference>
<protein>
    <submittedName>
        <fullName evidence="1">Protein of uncharacterized function (DUF968)</fullName>
    </submittedName>
</protein>
<dbReference type="Pfam" id="PF16784">
    <property type="entry name" value="HNHc_6"/>
    <property type="match status" value="1"/>
</dbReference>
<accession>A0A173Z5Z8</accession>